<sequence>QEKTKIKLAAFEDYDEDDSELSEPSISKENVRLKMDPSYQKSNTTDDPPRDDAILRIRRSPRSSRSLDVFHNSDVRITYTINQFLLKM</sequence>
<dbReference type="AlphaFoldDB" id="A0A653BPF3"/>
<dbReference type="EMBL" id="CAACVG010003084">
    <property type="protein sequence ID" value="VEN37185.1"/>
    <property type="molecule type" value="Genomic_DNA"/>
</dbReference>
<keyword evidence="3" id="KW-1185">Reference proteome</keyword>
<gene>
    <name evidence="2" type="ORF">CALMAC_LOCUS2527</name>
</gene>
<evidence type="ECO:0000256" key="1">
    <source>
        <dbReference type="SAM" id="MobiDB-lite"/>
    </source>
</evidence>
<dbReference type="Proteomes" id="UP000410492">
    <property type="component" value="Unassembled WGS sequence"/>
</dbReference>
<reference evidence="2 3" key="1">
    <citation type="submission" date="2019-01" db="EMBL/GenBank/DDBJ databases">
        <authorList>
            <person name="Sayadi A."/>
        </authorList>
    </citation>
    <scope>NUCLEOTIDE SEQUENCE [LARGE SCALE GENOMIC DNA]</scope>
</reference>
<proteinExistence type="predicted"/>
<evidence type="ECO:0000313" key="2">
    <source>
        <dbReference type="EMBL" id="VEN37185.1"/>
    </source>
</evidence>
<organism evidence="2 3">
    <name type="scientific">Callosobruchus maculatus</name>
    <name type="common">Southern cowpea weevil</name>
    <name type="synonym">Pulse bruchid</name>
    <dbReference type="NCBI Taxonomy" id="64391"/>
    <lineage>
        <taxon>Eukaryota</taxon>
        <taxon>Metazoa</taxon>
        <taxon>Ecdysozoa</taxon>
        <taxon>Arthropoda</taxon>
        <taxon>Hexapoda</taxon>
        <taxon>Insecta</taxon>
        <taxon>Pterygota</taxon>
        <taxon>Neoptera</taxon>
        <taxon>Endopterygota</taxon>
        <taxon>Coleoptera</taxon>
        <taxon>Polyphaga</taxon>
        <taxon>Cucujiformia</taxon>
        <taxon>Chrysomeloidea</taxon>
        <taxon>Chrysomelidae</taxon>
        <taxon>Bruchinae</taxon>
        <taxon>Bruchini</taxon>
        <taxon>Callosobruchus</taxon>
    </lineage>
</organism>
<name>A0A653BPF3_CALMS</name>
<feature type="non-terminal residue" evidence="2">
    <location>
        <position position="1"/>
    </location>
</feature>
<accession>A0A653BPF3</accession>
<feature type="region of interest" description="Disordered" evidence="1">
    <location>
        <begin position="16"/>
        <end position="52"/>
    </location>
</feature>
<evidence type="ECO:0000313" key="3">
    <source>
        <dbReference type="Proteomes" id="UP000410492"/>
    </source>
</evidence>
<protein>
    <submittedName>
        <fullName evidence="2">Uncharacterized protein</fullName>
    </submittedName>
</protein>